<evidence type="ECO:0000256" key="1">
    <source>
        <dbReference type="SAM" id="MobiDB-lite"/>
    </source>
</evidence>
<accession>A0A6J7KPH2</accession>
<feature type="compositionally biased region" description="Low complexity" evidence="1">
    <location>
        <begin position="38"/>
        <end position="49"/>
    </location>
</feature>
<feature type="compositionally biased region" description="Low complexity" evidence="1">
    <location>
        <begin position="192"/>
        <end position="201"/>
    </location>
</feature>
<feature type="region of interest" description="Disordered" evidence="1">
    <location>
        <begin position="156"/>
        <end position="227"/>
    </location>
</feature>
<name>A0A6J7KPH2_9ZZZZ</name>
<dbReference type="AlphaFoldDB" id="A0A6J7KPH2"/>
<reference evidence="2" key="1">
    <citation type="submission" date="2020-05" db="EMBL/GenBank/DDBJ databases">
        <authorList>
            <person name="Chiriac C."/>
            <person name="Salcher M."/>
            <person name="Ghai R."/>
            <person name="Kavagutti S V."/>
        </authorList>
    </citation>
    <scope>NUCLEOTIDE SEQUENCE</scope>
</reference>
<dbReference type="EMBL" id="CAFBNF010000216">
    <property type="protein sequence ID" value="CAB4955624.1"/>
    <property type="molecule type" value="Genomic_DNA"/>
</dbReference>
<sequence>MGRRRRSVWSRARPETAQLDRPAARRYPRLCHHLRAGSVAPAASSSAHRSPPRIRAARRGAPRGRLPGVGRGSEGGVRTSASTPVPHRHALPHACRRTHSLRAVRAVVAGRAHQRGRLRVLLPQCARRRRCAARGVCRLLGHEPLDELRRRAAGRQPWRRLGQGGGRRRLAHRARPQRRVGSARDRGGGRPGRAPARVGHAQRSRADPGLRPRLCARLRKDRQEHHR</sequence>
<proteinExistence type="predicted"/>
<feature type="compositionally biased region" description="Basic residues" evidence="1">
    <location>
        <begin position="166"/>
        <end position="178"/>
    </location>
</feature>
<gene>
    <name evidence="2" type="ORF">UFOPK3773_01664</name>
</gene>
<feature type="compositionally biased region" description="Basic residues" evidence="1">
    <location>
        <begin position="50"/>
        <end position="62"/>
    </location>
</feature>
<organism evidence="2">
    <name type="scientific">freshwater metagenome</name>
    <dbReference type="NCBI Taxonomy" id="449393"/>
    <lineage>
        <taxon>unclassified sequences</taxon>
        <taxon>metagenomes</taxon>
        <taxon>ecological metagenomes</taxon>
    </lineage>
</organism>
<feature type="region of interest" description="Disordered" evidence="1">
    <location>
        <begin position="38"/>
        <end position="89"/>
    </location>
</feature>
<evidence type="ECO:0000313" key="2">
    <source>
        <dbReference type="EMBL" id="CAB4955624.1"/>
    </source>
</evidence>
<protein>
    <submittedName>
        <fullName evidence="2">Unannotated protein</fullName>
    </submittedName>
</protein>
<feature type="region of interest" description="Disordered" evidence="1">
    <location>
        <begin position="1"/>
        <end position="26"/>
    </location>
</feature>